<dbReference type="Proteomes" id="UP001439008">
    <property type="component" value="Unassembled WGS sequence"/>
</dbReference>
<name>A0ABV2AHK7_9EUKA</name>
<evidence type="ECO:0000313" key="2">
    <source>
        <dbReference type="Proteomes" id="UP001439008"/>
    </source>
</evidence>
<proteinExistence type="predicted"/>
<sequence>MPSGILDGSQFGLTLKGATLSGGVEGATNYDLLSRGKNLFGQYVVDKMILNYGVNYKPLFFNGELAPTHLGESIWIATIKVKPNTKYSISRYLPPTMLLGVEKSSQTSGISNSNGELVISYYQNPSVVLTQKITNIMLVEGDVASYEPYQEDTASITLPRPMAQLQNGISDEIDDDLIYNANRYVLKSTDIQAIGVNNLVQYVVIKQVTLIGMLPNIDSEGMATSRTTPLGSNPAGSTFYAHYINPGNYVFTFPLNTYADVNEAKADLIGTIVYYQLAQPATIHDGEQGYQAPTSIKTFKNGNLTQIGTHEKIYTLSNQDTITVPQKLIDIDSRDYGVWELDKNQQALNKISGVTLSSDGLTLTLPSSIDKSVLVKAELDPGVYLNNELHGNVPSNIGTAIGTNSDAIAKINKEINRINNELDLIIVATI</sequence>
<organism evidence="1 2">
    <name type="scientific">Bonamia ostreae</name>
    <dbReference type="NCBI Taxonomy" id="126728"/>
    <lineage>
        <taxon>Eukaryota</taxon>
        <taxon>Sar</taxon>
        <taxon>Rhizaria</taxon>
        <taxon>Endomyxa</taxon>
        <taxon>Ascetosporea</taxon>
        <taxon>Haplosporida</taxon>
        <taxon>Bonamia</taxon>
    </lineage>
</organism>
<comment type="caution">
    <text evidence="1">The sequence shown here is derived from an EMBL/GenBank/DDBJ whole genome shotgun (WGS) entry which is preliminary data.</text>
</comment>
<dbReference type="EMBL" id="JBDODL010000210">
    <property type="protein sequence ID" value="MES1919150.1"/>
    <property type="molecule type" value="Genomic_DNA"/>
</dbReference>
<reference evidence="1 2" key="1">
    <citation type="journal article" date="2024" name="BMC Biol.">
        <title>Comparative genomics of Ascetosporea gives new insight into the evolutionary basis for animal parasitism in Rhizaria.</title>
        <authorList>
            <person name="Hiltunen Thoren M."/>
            <person name="Onut-Brannstrom I."/>
            <person name="Alfjorden A."/>
            <person name="Peckova H."/>
            <person name="Swords F."/>
            <person name="Hooper C."/>
            <person name="Holzer A.S."/>
            <person name="Bass D."/>
            <person name="Burki F."/>
        </authorList>
    </citation>
    <scope>NUCLEOTIDE SEQUENCE [LARGE SCALE GENOMIC DNA]</scope>
    <source>
        <strain evidence="1">20-A016</strain>
    </source>
</reference>
<gene>
    <name evidence="1" type="ORF">MHBO_001014</name>
</gene>
<protein>
    <submittedName>
        <fullName evidence="1">Uncharacterized protein</fullName>
    </submittedName>
</protein>
<keyword evidence="2" id="KW-1185">Reference proteome</keyword>
<accession>A0ABV2AHK7</accession>
<evidence type="ECO:0000313" key="1">
    <source>
        <dbReference type="EMBL" id="MES1919150.1"/>
    </source>
</evidence>